<dbReference type="Proteomes" id="UP000237968">
    <property type="component" value="Unassembled WGS sequence"/>
</dbReference>
<dbReference type="EMBL" id="PVNK01000186">
    <property type="protein sequence ID" value="PRP93387.1"/>
    <property type="molecule type" value="Genomic_DNA"/>
</dbReference>
<comment type="caution">
    <text evidence="1">The sequence shown here is derived from an EMBL/GenBank/DDBJ whole genome shotgun (WGS) entry which is preliminary data.</text>
</comment>
<gene>
    <name evidence="1" type="ORF">ENSA5_42860</name>
</gene>
<organism evidence="1 2">
    <name type="scientific">Enhygromyxa salina</name>
    <dbReference type="NCBI Taxonomy" id="215803"/>
    <lineage>
        <taxon>Bacteria</taxon>
        <taxon>Pseudomonadati</taxon>
        <taxon>Myxococcota</taxon>
        <taxon>Polyangia</taxon>
        <taxon>Nannocystales</taxon>
        <taxon>Nannocystaceae</taxon>
        <taxon>Enhygromyxa</taxon>
    </lineage>
</organism>
<dbReference type="RefSeq" id="WP_106393568.1">
    <property type="nucleotide sequence ID" value="NZ_PVNK01000186.1"/>
</dbReference>
<keyword evidence="2" id="KW-1185">Reference proteome</keyword>
<evidence type="ECO:0000313" key="1">
    <source>
        <dbReference type="EMBL" id="PRP93387.1"/>
    </source>
</evidence>
<proteinExistence type="predicted"/>
<protein>
    <recommendedName>
        <fullName evidence="3">STAS domain-containing protein</fullName>
    </recommendedName>
</protein>
<dbReference type="Gene3D" id="3.30.750.24">
    <property type="entry name" value="STAS domain"/>
    <property type="match status" value="1"/>
</dbReference>
<dbReference type="OrthoDB" id="5521109at2"/>
<name>A0A2S9XKM6_9BACT</name>
<sequence length="114" mass="12764">MIAMSARIELGLEIISGDLVHVRWSGRAAERRPAAALNPVFEKLIELDRNIVFDLSRLEHISSSTMVVVMKFVKRLAALGRGIDVRYDRSVSWQRMTFASLERLAALRAGQLAA</sequence>
<dbReference type="InterPro" id="IPR036513">
    <property type="entry name" value="STAS_dom_sf"/>
</dbReference>
<dbReference type="SUPFAM" id="SSF52091">
    <property type="entry name" value="SpoIIaa-like"/>
    <property type="match status" value="1"/>
</dbReference>
<reference evidence="1 2" key="1">
    <citation type="submission" date="2018-03" db="EMBL/GenBank/DDBJ databases">
        <title>Draft Genome Sequences of the Obligatory Marine Myxobacteria Enhygromyxa salina SWB005.</title>
        <authorList>
            <person name="Poehlein A."/>
            <person name="Moghaddam J.A."/>
            <person name="Harms H."/>
            <person name="Alanjari M."/>
            <person name="Koenig G.M."/>
            <person name="Daniel R."/>
            <person name="Schaeberle T.F."/>
        </authorList>
    </citation>
    <scope>NUCLEOTIDE SEQUENCE [LARGE SCALE GENOMIC DNA]</scope>
    <source>
        <strain evidence="1 2">SWB005</strain>
    </source>
</reference>
<evidence type="ECO:0000313" key="2">
    <source>
        <dbReference type="Proteomes" id="UP000237968"/>
    </source>
</evidence>
<dbReference type="AlphaFoldDB" id="A0A2S9XKM6"/>
<evidence type="ECO:0008006" key="3">
    <source>
        <dbReference type="Google" id="ProtNLM"/>
    </source>
</evidence>
<accession>A0A2S9XKM6</accession>